<keyword evidence="3" id="KW-0223">Dioxygenase</keyword>
<keyword evidence="2 6" id="KW-0479">Metal-binding</keyword>
<dbReference type="PANTHER" id="PTHR11903:SF37">
    <property type="entry name" value="PSI-PRODUCING OXYGENASE A"/>
    <property type="match status" value="1"/>
</dbReference>
<dbReference type="InterPro" id="IPR037120">
    <property type="entry name" value="Haem_peroxidase_sf_animal"/>
</dbReference>
<dbReference type="OrthoDB" id="823504at2759"/>
<dbReference type="InterPro" id="IPR036396">
    <property type="entry name" value="Cyt_P450_sf"/>
</dbReference>
<feature type="binding site" description="axial binding residue" evidence="6">
    <location>
        <position position="383"/>
    </location>
    <ligand>
        <name>heme b</name>
        <dbReference type="ChEBI" id="CHEBI:60344"/>
    </ligand>
    <ligandPart>
        <name>Fe</name>
        <dbReference type="ChEBI" id="CHEBI:18248"/>
    </ligandPart>
</feature>
<dbReference type="PANTHER" id="PTHR11903">
    <property type="entry name" value="PROSTAGLANDIN G/H SYNTHASE"/>
    <property type="match status" value="1"/>
</dbReference>
<accession>A0A8H7Y1I1</accession>
<dbReference type="InterPro" id="IPR050783">
    <property type="entry name" value="Oxylipin_biosynth_metab"/>
</dbReference>
<dbReference type="Gene3D" id="1.10.630.10">
    <property type="entry name" value="Cytochrome P450"/>
    <property type="match status" value="1"/>
</dbReference>
<gene>
    <name evidence="7" type="ORF">JR316_004197</name>
</gene>
<dbReference type="SUPFAM" id="SSF48264">
    <property type="entry name" value="Cytochrome P450"/>
    <property type="match status" value="1"/>
</dbReference>
<dbReference type="InterPro" id="IPR034812">
    <property type="entry name" value="Ppo-like_N"/>
</dbReference>
<keyword evidence="4" id="KW-0560">Oxidoreductase</keyword>
<dbReference type="InterPro" id="IPR010255">
    <property type="entry name" value="Haem_peroxidase_sf"/>
</dbReference>
<reference evidence="7" key="1">
    <citation type="submission" date="2021-02" db="EMBL/GenBank/DDBJ databases">
        <title>Psilocybe cubensis genome.</title>
        <authorList>
            <person name="Mckernan K.J."/>
            <person name="Crawford S."/>
            <person name="Trippe A."/>
            <person name="Kane L.T."/>
            <person name="Mclaughlin S."/>
        </authorList>
    </citation>
    <scope>NUCLEOTIDE SEQUENCE [LARGE SCALE GENOMIC DNA]</scope>
    <source>
        <strain evidence="7">MGC-MH-2018</strain>
    </source>
</reference>
<dbReference type="PRINTS" id="PR00457">
    <property type="entry name" value="ANPEROXIDASE"/>
</dbReference>
<dbReference type="GO" id="GO:0016705">
    <property type="term" value="F:oxidoreductase activity, acting on paired donors, with incorporation or reduction of molecular oxygen"/>
    <property type="evidence" value="ECO:0007669"/>
    <property type="project" value="InterPro"/>
</dbReference>
<dbReference type="SUPFAM" id="SSF48113">
    <property type="entry name" value="Heme-dependent peroxidases"/>
    <property type="match status" value="1"/>
</dbReference>
<dbReference type="GO" id="GO:0004601">
    <property type="term" value="F:peroxidase activity"/>
    <property type="evidence" value="ECO:0007669"/>
    <property type="project" value="InterPro"/>
</dbReference>
<evidence type="ECO:0000256" key="3">
    <source>
        <dbReference type="ARBA" id="ARBA00022964"/>
    </source>
</evidence>
<dbReference type="GO" id="GO:0051213">
    <property type="term" value="F:dioxygenase activity"/>
    <property type="evidence" value="ECO:0007669"/>
    <property type="project" value="UniProtKB-KW"/>
</dbReference>
<dbReference type="GO" id="GO:0006631">
    <property type="term" value="P:fatty acid metabolic process"/>
    <property type="evidence" value="ECO:0007669"/>
    <property type="project" value="UniProtKB-ARBA"/>
</dbReference>
<evidence type="ECO:0008006" key="8">
    <source>
        <dbReference type="Google" id="ProtNLM"/>
    </source>
</evidence>
<proteinExistence type="predicted"/>
<dbReference type="GO" id="GO:0006979">
    <property type="term" value="P:response to oxidative stress"/>
    <property type="evidence" value="ECO:0007669"/>
    <property type="project" value="InterPro"/>
</dbReference>
<dbReference type="PROSITE" id="PS50292">
    <property type="entry name" value="PEROXIDASE_3"/>
    <property type="match status" value="1"/>
</dbReference>
<name>A0A8H7Y1I1_PSICU</name>
<sequence length="1098" mass="122149">MDSELSLRQVLDIGHLAGEPVPIAPTGYYNWEVSPDPANSFNGHSVVSNGLTLLESLKAKGFIKPEMSKVEAFTDCVLNPESIDDRQGAFAEGLAILARIDPKLELSQKLNNAVIGSLYDTFPHPPVSYLGPEHSFRQADGGGNNLQSPEIGKAGTPYVRSVQGKGGLPRTSLPDPGLVFDTLLKRREQKTHAGGMSSLIFAFATIVTHSLFRTDLKKIHINNASSYFDLSPLYGDNQTAQDKVRDKSRGRGLLYPDTFSEERLTFLVPATSVLLVLFSRNHNYIAEKLLKINEKKRWSDPPPTDPTLRAAQDEEIFQTAKLVNCGHFMSAILGDYVAGFLGSSEGCNWEMAPFDIIKGKSGEVERGKGNHISAEFNVLYRWHSTLSEADEKWTNDMFSDIFKGKPFDQLTLADLSVISKIFGSIEPNPAKRTFAGLQRGADGKFSDDDLSKILNTAIETPAGAFRARGTPPALRLVEIMGIEQARSWGLCTMNEFRKFLGLKVFEEFEDWNPDPKIAGAARQLYGHVDNLELYPGIHAEQTMPVASGSQLAAGYTLTRAVLGDALVLIRGDRFFTTDFTPNNLTTWGFHDCQRNMNNGGHGSEISKLMLRHLPRHYSWNASHSLYPFFTPAHMNKSLTRQELQQKYTFDRPQVLSCTKVLSTLTGIRNFFEEPTKFKAIYNDFGYGPISKFQEIARRGEGRSKTLQVMFPDRDSSMDYVRYYSKMLQLKISETAWSYDGVPGTYIDVVRSIIYPAVARVASDLWIGLPLKTKDCPKGIHTEMQVFDTLSLLFKFVNVMLLLTLPVNCVLFSVSFLAPDKPEIRFSLHDVSLSAGRGLAMFTRKSLTEASVAQNLPNFIARKAAAVASIVQPGSQKLAFPLASKLANTGREHSEIASNILDIAVSTSINQAYSAARMIDFYLDDDRKAAKEHIIELAKSDTEENNELLRGYVSEALRLRPPLDNFWGEVVVDTTIEQGNGLPPLNLSRGDRVRASLLNAQLNDNDVPNPIEVDPRRPSVLSNALNNKIFRGTYEYVQLSMVETLKVVFSLKNVRRAAGDAGRLRKFTETAYETQTDVYIQRNGTTDYLPGSLNLVYDA</sequence>
<dbReference type="InterPro" id="IPR019791">
    <property type="entry name" value="Haem_peroxidase_animal"/>
</dbReference>
<keyword evidence="1 6" id="KW-0349">Heme</keyword>
<dbReference type="GO" id="GO:0005506">
    <property type="term" value="F:iron ion binding"/>
    <property type="evidence" value="ECO:0007669"/>
    <property type="project" value="InterPro"/>
</dbReference>
<dbReference type="Gene3D" id="1.10.640.10">
    <property type="entry name" value="Haem peroxidase domain superfamily, animal type"/>
    <property type="match status" value="1"/>
</dbReference>
<evidence type="ECO:0000313" key="7">
    <source>
        <dbReference type="EMBL" id="KAG5169816.1"/>
    </source>
</evidence>
<dbReference type="EMBL" id="JAFIQS010000004">
    <property type="protein sequence ID" value="KAG5169816.1"/>
    <property type="molecule type" value="Genomic_DNA"/>
</dbReference>
<evidence type="ECO:0000256" key="6">
    <source>
        <dbReference type="PIRSR" id="PIRSR619791-2"/>
    </source>
</evidence>
<evidence type="ECO:0000256" key="4">
    <source>
        <dbReference type="ARBA" id="ARBA00023002"/>
    </source>
</evidence>
<dbReference type="Pfam" id="PF03098">
    <property type="entry name" value="An_peroxidase"/>
    <property type="match status" value="2"/>
</dbReference>
<evidence type="ECO:0000256" key="1">
    <source>
        <dbReference type="ARBA" id="ARBA00022617"/>
    </source>
</evidence>
<keyword evidence="5 6" id="KW-0408">Iron</keyword>
<organism evidence="7">
    <name type="scientific">Psilocybe cubensis</name>
    <name type="common">Psychedelic mushroom</name>
    <name type="synonym">Stropharia cubensis</name>
    <dbReference type="NCBI Taxonomy" id="181762"/>
    <lineage>
        <taxon>Eukaryota</taxon>
        <taxon>Fungi</taxon>
        <taxon>Dikarya</taxon>
        <taxon>Basidiomycota</taxon>
        <taxon>Agaricomycotina</taxon>
        <taxon>Agaricomycetes</taxon>
        <taxon>Agaricomycetidae</taxon>
        <taxon>Agaricales</taxon>
        <taxon>Agaricineae</taxon>
        <taxon>Strophariaceae</taxon>
        <taxon>Psilocybe</taxon>
    </lineage>
</organism>
<dbReference type="CDD" id="cd09817">
    <property type="entry name" value="linoleate_diol_synthase_like"/>
    <property type="match status" value="1"/>
</dbReference>
<evidence type="ECO:0000256" key="5">
    <source>
        <dbReference type="ARBA" id="ARBA00023004"/>
    </source>
</evidence>
<comment type="caution">
    <text evidence="7">The sequence shown here is derived from an EMBL/GenBank/DDBJ whole genome shotgun (WGS) entry which is preliminary data.</text>
</comment>
<dbReference type="GO" id="GO:0020037">
    <property type="term" value="F:heme binding"/>
    <property type="evidence" value="ECO:0007669"/>
    <property type="project" value="InterPro"/>
</dbReference>
<dbReference type="AlphaFoldDB" id="A0A8H7Y1I1"/>
<evidence type="ECO:0000256" key="2">
    <source>
        <dbReference type="ARBA" id="ARBA00022723"/>
    </source>
</evidence>
<dbReference type="GO" id="GO:0004497">
    <property type="term" value="F:monooxygenase activity"/>
    <property type="evidence" value="ECO:0007669"/>
    <property type="project" value="InterPro"/>
</dbReference>
<protein>
    <recommendedName>
        <fullName evidence="8">Linoleate diol synthase</fullName>
    </recommendedName>
</protein>